<sequence>MRTKLGFTLIELVIIILLTGTLAATAIPKFTGSDGFEAQTYRDQLQQLLKTVQQQAMSCGSDCRTSRATNPYACNRVVITAGRFGIPTNCETGLPTSFAAPHLGMSAAEANSTKVSFSIKNTENPDIVEFNELGIANGCSTSNSGCNILIIGKQTLSLRIEAQGFIHEN</sequence>
<dbReference type="Proteomes" id="UP000183794">
    <property type="component" value="Unassembled WGS sequence"/>
</dbReference>
<dbReference type="OrthoDB" id="5873580at2"/>
<protein>
    <submittedName>
        <fullName evidence="1">Uncharacterized protein</fullName>
    </submittedName>
</protein>
<dbReference type="SUPFAM" id="SSF54523">
    <property type="entry name" value="Pili subunits"/>
    <property type="match status" value="1"/>
</dbReference>
<dbReference type="PATRIC" id="fig|80854.5.peg.4492"/>
<gene>
    <name evidence="1" type="ORF">NVI5450_2567</name>
</gene>
<dbReference type="HOGENOM" id="CLU_125322_0_0_6"/>
<dbReference type="Gene3D" id="3.30.700.10">
    <property type="entry name" value="Glycoprotein, Type 4 Pilin"/>
    <property type="match status" value="1"/>
</dbReference>
<name>A0A090INL9_9GAMM</name>
<evidence type="ECO:0000313" key="1">
    <source>
        <dbReference type="EMBL" id="SGZ02519.1"/>
    </source>
</evidence>
<accession>A0A090INL9</accession>
<organism evidence="1 2">
    <name type="scientific">Moritella viscosa</name>
    <dbReference type="NCBI Taxonomy" id="80854"/>
    <lineage>
        <taxon>Bacteria</taxon>
        <taxon>Pseudomonadati</taxon>
        <taxon>Pseudomonadota</taxon>
        <taxon>Gammaproteobacteria</taxon>
        <taxon>Alteromonadales</taxon>
        <taxon>Moritellaceae</taxon>
        <taxon>Moritella</taxon>
    </lineage>
</organism>
<dbReference type="STRING" id="80854.MVIS_4237"/>
<dbReference type="InterPro" id="IPR045584">
    <property type="entry name" value="Pilin-like"/>
</dbReference>
<dbReference type="EMBL" id="FPLD01000066">
    <property type="protein sequence ID" value="SGZ02519.1"/>
    <property type="molecule type" value="Genomic_DNA"/>
</dbReference>
<dbReference type="RefSeq" id="WP_045112167.1">
    <property type="nucleotide sequence ID" value="NZ_CAWRBC010000087.1"/>
</dbReference>
<dbReference type="AlphaFoldDB" id="A0A090INL9"/>
<reference evidence="1 2" key="1">
    <citation type="submission" date="2016-11" db="EMBL/GenBank/DDBJ databases">
        <authorList>
            <person name="Jaros S."/>
            <person name="Januszkiewicz K."/>
            <person name="Wedrychowicz H."/>
        </authorList>
    </citation>
    <scope>NUCLEOTIDE SEQUENCE [LARGE SCALE GENOMIC DNA]</scope>
    <source>
        <strain evidence="1">NVI 5450</strain>
    </source>
</reference>
<evidence type="ECO:0000313" key="2">
    <source>
        <dbReference type="Proteomes" id="UP000183794"/>
    </source>
</evidence>
<proteinExistence type="predicted"/>
<dbReference type="KEGG" id="mvs:MVIS_4237"/>